<feature type="non-terminal residue" evidence="1">
    <location>
        <position position="1"/>
    </location>
</feature>
<proteinExistence type="predicted"/>
<sequence>KIFNKFLVLCIAAFFISCDTDPILSEANVVSFEETSKSLAIDVGSSVSDQFSVFTGGTTGADRTYNLIVEGATIPLSGLDMPATVVVPSGSNEGIVNFTVNYNDEFSITGGSFNVILEDTSTNLIGNSEISIDVNVTCESPASIDFEFDGYASEITWSVIDSDDNTIYSGGGYSDGLATFSREVCLADGDYTFVIDDSFGDGLSFPNIGNATLTFKGEVLAEAVGDFGSQFVGEFTIVN</sequence>
<reference evidence="1 2" key="1">
    <citation type="journal article" date="2014" name="Genome Biol. Evol.">
        <title>Extensive gene acquisition in the extremely psychrophilic bacterial species Psychroflexus torquis and the link to sea-ice ecosystem specialism.</title>
        <authorList>
            <person name="Feng S."/>
            <person name="Powell S.M."/>
            <person name="Wilson R."/>
            <person name="Bowman J.P."/>
        </authorList>
    </citation>
    <scope>NUCLEOTIDE SEQUENCE [LARGE SCALE GENOMIC DNA]</scope>
    <source>
        <strain evidence="1 2">ACAM 44</strain>
    </source>
</reference>
<dbReference type="GO" id="GO:0016787">
    <property type="term" value="F:hydrolase activity"/>
    <property type="evidence" value="ECO:0007669"/>
    <property type="project" value="UniProtKB-KW"/>
</dbReference>
<keyword evidence="1" id="KW-0378">Hydrolase</keyword>
<dbReference type="AlphaFoldDB" id="N1WLG9"/>
<dbReference type="STRING" id="1189619.pgond44_14933"/>
<dbReference type="EMBL" id="APLF01000046">
    <property type="protein sequence ID" value="EMY79835.1"/>
    <property type="molecule type" value="Genomic_DNA"/>
</dbReference>
<organism evidence="1 2">
    <name type="scientific">Psychroflexus gondwanensis ACAM 44</name>
    <dbReference type="NCBI Taxonomy" id="1189619"/>
    <lineage>
        <taxon>Bacteria</taxon>
        <taxon>Pseudomonadati</taxon>
        <taxon>Bacteroidota</taxon>
        <taxon>Flavobacteriia</taxon>
        <taxon>Flavobacteriales</taxon>
        <taxon>Flavobacteriaceae</taxon>
        <taxon>Psychroflexus</taxon>
    </lineage>
</organism>
<dbReference type="Proteomes" id="UP000012317">
    <property type="component" value="Unassembled WGS sequence"/>
</dbReference>
<keyword evidence="2" id="KW-1185">Reference proteome</keyword>
<evidence type="ECO:0000313" key="1">
    <source>
        <dbReference type="EMBL" id="EMY79835.1"/>
    </source>
</evidence>
<name>N1WLG9_9FLAO</name>
<protein>
    <submittedName>
        <fullName evidence="1">Glycosyl hydrolase</fullName>
    </submittedName>
</protein>
<accession>N1WLG9</accession>
<dbReference type="eggNOG" id="COG2356">
    <property type="taxonomic scope" value="Bacteria"/>
</dbReference>
<comment type="caution">
    <text evidence="1">The sequence shown here is derived from an EMBL/GenBank/DDBJ whole genome shotgun (WGS) entry which is preliminary data.</text>
</comment>
<evidence type="ECO:0000313" key="2">
    <source>
        <dbReference type="Proteomes" id="UP000012317"/>
    </source>
</evidence>
<gene>
    <name evidence="1" type="ORF">pgond44_14933</name>
</gene>